<dbReference type="GO" id="GO:0046872">
    <property type="term" value="F:metal ion binding"/>
    <property type="evidence" value="ECO:0007669"/>
    <property type="project" value="InterPro"/>
</dbReference>
<dbReference type="GO" id="GO:0005524">
    <property type="term" value="F:ATP binding"/>
    <property type="evidence" value="ECO:0007669"/>
    <property type="project" value="UniProtKB-UniRule"/>
</dbReference>
<comment type="function">
    <text evidence="6">Catalyzes the ATP-dependent conversion of 5-aminoimidazole ribonucleotide (AIR) and HCO(3)- to N5-carboxyaminoimidazole ribonucleotide (N5-CAIR).</text>
</comment>
<protein>
    <recommendedName>
        <fullName evidence="5 6">N5-carboxyaminoimidazole ribonucleotide synthase</fullName>
        <shortName evidence="5 6">N5-CAIR synthase</shortName>
        <ecNumber evidence="5 6">6.3.4.18</ecNumber>
    </recommendedName>
    <alternativeName>
        <fullName evidence="5 6">5-(carboxyamino)imidazole ribonucleotide synthetase</fullName>
    </alternativeName>
</protein>
<dbReference type="AlphaFoldDB" id="A0A7W8E802"/>
<evidence type="ECO:0000256" key="6">
    <source>
        <dbReference type="RuleBase" id="RU361200"/>
    </source>
</evidence>
<feature type="binding site" evidence="5">
    <location>
        <begin position="144"/>
        <end position="150"/>
    </location>
    <ligand>
        <name>ATP</name>
        <dbReference type="ChEBI" id="CHEBI:30616"/>
    </ligand>
</feature>
<dbReference type="InterPro" id="IPR040686">
    <property type="entry name" value="PurK_C"/>
</dbReference>
<dbReference type="UniPathway" id="UPA00074">
    <property type="reaction ID" value="UER00942"/>
</dbReference>
<evidence type="ECO:0000256" key="2">
    <source>
        <dbReference type="ARBA" id="ARBA00022741"/>
    </source>
</evidence>
<feature type="domain" description="ATP-grasp" evidence="7">
    <location>
        <begin position="103"/>
        <end position="288"/>
    </location>
</feature>
<dbReference type="EC" id="6.3.4.18" evidence="5 6"/>
<dbReference type="Gene3D" id="3.40.50.20">
    <property type="match status" value="1"/>
</dbReference>
<evidence type="ECO:0000256" key="3">
    <source>
        <dbReference type="ARBA" id="ARBA00022755"/>
    </source>
</evidence>
<dbReference type="GO" id="GO:0004638">
    <property type="term" value="F:phosphoribosylaminoimidazole carboxylase activity"/>
    <property type="evidence" value="ECO:0007669"/>
    <property type="project" value="InterPro"/>
</dbReference>
<dbReference type="Gene3D" id="3.30.1490.20">
    <property type="entry name" value="ATP-grasp fold, A domain"/>
    <property type="match status" value="1"/>
</dbReference>
<feature type="binding site" evidence="5">
    <location>
        <position position="205"/>
    </location>
    <ligand>
        <name>ATP</name>
        <dbReference type="ChEBI" id="CHEBI:30616"/>
    </ligand>
</feature>
<evidence type="ECO:0000256" key="5">
    <source>
        <dbReference type="HAMAP-Rule" id="MF_01928"/>
    </source>
</evidence>
<sequence length="357" mass="38441">MTQTARTRIGILGAGQLALMLAEAGRRLDVDIVCAGQAGDCAEQVAPVVAVDLNDAAAVTTFAAQVDLVTIESENIDAAVLHGLNLYPNARAVGIAQDRLPEKSFFQACGIGTAPFAPVDSLQDLEQAIVSTGLPAILKTRRMGYDGKGQVRLHRPEDAAAAWEEIGGVPCILEGMLRFDAEVSLIAARGRTGQIVFYPLIENHHRDGILRTSIAPYAHASDLQAQAEAYMTKILEELDYVGVLAIEFFVQGDTLRANEMAPRVHNSGHWSIEGSKTSQFENHLRAIAGIELGSTESQPTVMLNCIGTMPSVEETAQFPGLFRHDYGKESRPGRKVGHLTCAASETAVIAEWQRRLG</sequence>
<dbReference type="InterPro" id="IPR003135">
    <property type="entry name" value="ATP-grasp_carboxylate-amine"/>
</dbReference>
<feature type="binding site" evidence="5">
    <location>
        <begin position="258"/>
        <end position="259"/>
    </location>
    <ligand>
        <name>ATP</name>
        <dbReference type="ChEBI" id="CHEBI:30616"/>
    </ligand>
</feature>
<dbReference type="GO" id="GO:0034028">
    <property type="term" value="F:5-(carboxyamino)imidazole ribonucleotide synthase activity"/>
    <property type="evidence" value="ECO:0007669"/>
    <property type="project" value="UniProtKB-UniRule"/>
</dbReference>
<accession>A0A7W8E802</accession>
<comment type="pathway">
    <text evidence="5 6">Purine metabolism; IMP biosynthesis via de novo pathway; 5-amino-1-(5-phospho-D-ribosyl)imidazole-4-carboxylate from 5-amino-1-(5-phospho-D-ribosyl)imidazole (N5-CAIR route): step 1/2.</text>
</comment>
<gene>
    <name evidence="5 6" type="primary">purK</name>
    <name evidence="8" type="ORF">HDF15_000294</name>
</gene>
<comment type="catalytic activity">
    <reaction evidence="5 6">
        <text>5-amino-1-(5-phospho-beta-D-ribosyl)imidazole + hydrogencarbonate + ATP = 5-carboxyamino-1-(5-phospho-D-ribosyl)imidazole + ADP + phosphate + 2 H(+)</text>
        <dbReference type="Rhea" id="RHEA:19317"/>
        <dbReference type="ChEBI" id="CHEBI:15378"/>
        <dbReference type="ChEBI" id="CHEBI:17544"/>
        <dbReference type="ChEBI" id="CHEBI:30616"/>
        <dbReference type="ChEBI" id="CHEBI:43474"/>
        <dbReference type="ChEBI" id="CHEBI:58730"/>
        <dbReference type="ChEBI" id="CHEBI:137981"/>
        <dbReference type="ChEBI" id="CHEBI:456216"/>
        <dbReference type="EC" id="6.3.4.18"/>
    </reaction>
</comment>
<evidence type="ECO:0000259" key="7">
    <source>
        <dbReference type="PROSITE" id="PS50975"/>
    </source>
</evidence>
<dbReference type="GO" id="GO:0006189">
    <property type="term" value="P:'de novo' IMP biosynthetic process"/>
    <property type="evidence" value="ECO:0007669"/>
    <property type="project" value="UniProtKB-UniRule"/>
</dbReference>
<reference evidence="8 9" key="1">
    <citation type="submission" date="2020-08" db="EMBL/GenBank/DDBJ databases">
        <title>Genomic Encyclopedia of Type Strains, Phase IV (KMG-V): Genome sequencing to study the core and pangenomes of soil and plant-associated prokaryotes.</title>
        <authorList>
            <person name="Whitman W."/>
        </authorList>
    </citation>
    <scope>NUCLEOTIDE SEQUENCE [LARGE SCALE GENOMIC DNA]</scope>
    <source>
        <strain evidence="8 9">X5P3</strain>
    </source>
</reference>
<comment type="function">
    <text evidence="5">Catalyzes the ATP-dependent conversion of 5-aminoimidazole ribonucleotide (AIR) and HCO(3)(-) to N5-carboxyaminoimidazole ribonucleotide (N5-CAIR).</text>
</comment>
<dbReference type="SUPFAM" id="SSF52440">
    <property type="entry name" value="PreATP-grasp domain"/>
    <property type="match status" value="1"/>
</dbReference>
<dbReference type="PANTHER" id="PTHR11609:SF5">
    <property type="entry name" value="PHOSPHORIBOSYLAMINOIMIDAZOLE CARBOXYLASE"/>
    <property type="match status" value="1"/>
</dbReference>
<keyword evidence="1 5" id="KW-0436">Ligase</keyword>
<keyword evidence="4 5" id="KW-0067">ATP-binding</keyword>
<dbReference type="Gene3D" id="3.30.470.20">
    <property type="entry name" value="ATP-grasp fold, B domain"/>
    <property type="match status" value="1"/>
</dbReference>
<keyword evidence="3 5" id="KW-0658">Purine biosynthesis</keyword>
<dbReference type="NCBIfam" id="NF004679">
    <property type="entry name" value="PRK06019.1-5"/>
    <property type="match status" value="1"/>
</dbReference>
<dbReference type="InterPro" id="IPR054350">
    <property type="entry name" value="PurT/PurK_preATP-grasp"/>
</dbReference>
<dbReference type="GO" id="GO:0005829">
    <property type="term" value="C:cytosol"/>
    <property type="evidence" value="ECO:0007669"/>
    <property type="project" value="TreeGrafter"/>
</dbReference>
<dbReference type="EMBL" id="JACHIO010000001">
    <property type="protein sequence ID" value="MBB5061969.1"/>
    <property type="molecule type" value="Genomic_DNA"/>
</dbReference>
<dbReference type="PROSITE" id="PS50975">
    <property type="entry name" value="ATP_GRASP"/>
    <property type="match status" value="1"/>
</dbReference>
<proteinExistence type="inferred from homology"/>
<dbReference type="Pfam" id="PF17769">
    <property type="entry name" value="PurK_C"/>
    <property type="match status" value="1"/>
</dbReference>
<comment type="subunit">
    <text evidence="5 6">Homodimer.</text>
</comment>
<keyword evidence="2 5" id="KW-0547">Nucleotide-binding</keyword>
<dbReference type="InterPro" id="IPR013815">
    <property type="entry name" value="ATP_grasp_subdomain_1"/>
</dbReference>
<evidence type="ECO:0000313" key="8">
    <source>
        <dbReference type="EMBL" id="MBB5061969.1"/>
    </source>
</evidence>
<dbReference type="InterPro" id="IPR011054">
    <property type="entry name" value="Rudment_hybrid_motif"/>
</dbReference>
<dbReference type="InterPro" id="IPR011761">
    <property type="entry name" value="ATP-grasp"/>
</dbReference>
<comment type="similarity">
    <text evidence="5 6">Belongs to the PurK/PurT family.</text>
</comment>
<dbReference type="FunFam" id="3.30.1490.20:FF:000015">
    <property type="entry name" value="N5-carboxyaminoimidazole ribonucleotide synthase"/>
    <property type="match status" value="1"/>
</dbReference>
<name>A0A7W8E802_9BACT</name>
<dbReference type="HAMAP" id="MF_01928">
    <property type="entry name" value="PurK"/>
    <property type="match status" value="1"/>
</dbReference>
<dbReference type="Pfam" id="PF22660">
    <property type="entry name" value="RS_preATP-grasp-like"/>
    <property type="match status" value="1"/>
</dbReference>
<dbReference type="InterPro" id="IPR005875">
    <property type="entry name" value="PurK"/>
</dbReference>
<organism evidence="8 9">
    <name type="scientific">Granulicella mallensis</name>
    <dbReference type="NCBI Taxonomy" id="940614"/>
    <lineage>
        <taxon>Bacteria</taxon>
        <taxon>Pseudomonadati</taxon>
        <taxon>Acidobacteriota</taxon>
        <taxon>Terriglobia</taxon>
        <taxon>Terriglobales</taxon>
        <taxon>Acidobacteriaceae</taxon>
        <taxon>Granulicella</taxon>
    </lineage>
</organism>
<feature type="binding site" evidence="5">
    <location>
        <position position="182"/>
    </location>
    <ligand>
        <name>ATP</name>
        <dbReference type="ChEBI" id="CHEBI:30616"/>
    </ligand>
</feature>
<dbReference type="Proteomes" id="UP000584867">
    <property type="component" value="Unassembled WGS sequence"/>
</dbReference>
<dbReference type="Pfam" id="PF02222">
    <property type="entry name" value="ATP-grasp"/>
    <property type="match status" value="1"/>
</dbReference>
<feature type="binding site" evidence="5">
    <location>
        <position position="99"/>
    </location>
    <ligand>
        <name>ATP</name>
        <dbReference type="ChEBI" id="CHEBI:30616"/>
    </ligand>
</feature>
<dbReference type="SUPFAM" id="SSF51246">
    <property type="entry name" value="Rudiment single hybrid motif"/>
    <property type="match status" value="1"/>
</dbReference>
<evidence type="ECO:0000256" key="1">
    <source>
        <dbReference type="ARBA" id="ARBA00022598"/>
    </source>
</evidence>
<feature type="binding site" evidence="5">
    <location>
        <position position="139"/>
    </location>
    <ligand>
        <name>ATP</name>
        <dbReference type="ChEBI" id="CHEBI:30616"/>
    </ligand>
</feature>
<dbReference type="InterPro" id="IPR016185">
    <property type="entry name" value="PreATP-grasp_dom_sf"/>
</dbReference>
<dbReference type="PANTHER" id="PTHR11609">
    <property type="entry name" value="PURINE BIOSYNTHESIS PROTEIN 6/7, PUR6/7"/>
    <property type="match status" value="1"/>
</dbReference>
<comment type="caution">
    <text evidence="8">The sequence shown here is derived from an EMBL/GenBank/DDBJ whole genome shotgun (WGS) entry which is preliminary data.</text>
</comment>
<dbReference type="NCBIfam" id="TIGR01161">
    <property type="entry name" value="purK"/>
    <property type="match status" value="1"/>
</dbReference>
<dbReference type="RefSeq" id="WP_184252490.1">
    <property type="nucleotide sequence ID" value="NZ_JACHIO010000001.1"/>
</dbReference>
<dbReference type="SUPFAM" id="SSF56059">
    <property type="entry name" value="Glutathione synthetase ATP-binding domain-like"/>
    <property type="match status" value="1"/>
</dbReference>
<feature type="binding site" evidence="5">
    <location>
        <begin position="174"/>
        <end position="177"/>
    </location>
    <ligand>
        <name>ATP</name>
        <dbReference type="ChEBI" id="CHEBI:30616"/>
    </ligand>
</feature>
<evidence type="ECO:0000256" key="4">
    <source>
        <dbReference type="ARBA" id="ARBA00022840"/>
    </source>
</evidence>
<evidence type="ECO:0000313" key="9">
    <source>
        <dbReference type="Proteomes" id="UP000584867"/>
    </source>
</evidence>